<accession>A0A087AH68</accession>
<evidence type="ECO:0000259" key="1">
    <source>
        <dbReference type="PROSITE" id="PS50995"/>
    </source>
</evidence>
<dbReference type="PANTHER" id="PTHR33164:SF43">
    <property type="entry name" value="HTH-TYPE TRANSCRIPTIONAL REPRESSOR YETL"/>
    <property type="match status" value="1"/>
</dbReference>
<evidence type="ECO:0000313" key="2">
    <source>
        <dbReference type="EMBL" id="KFI58118.1"/>
    </source>
</evidence>
<dbReference type="AlphaFoldDB" id="A0A087AH68"/>
<dbReference type="PROSITE" id="PS50995">
    <property type="entry name" value="HTH_MARR_2"/>
    <property type="match status" value="1"/>
</dbReference>
<dbReference type="eggNOG" id="COG1846">
    <property type="taxonomic scope" value="Bacteria"/>
</dbReference>
<evidence type="ECO:0000313" key="3">
    <source>
        <dbReference type="Proteomes" id="UP000028995"/>
    </source>
</evidence>
<sequence length="202" mass="22722">MDYTLEAVHEVMFTMWASRSRATRAFERGAQGEMFVLRELLFRGARTPTQLAEAMGATSGRISSILSSLGKKGWIVRTGDPEDRRSVVVELSDEGRHMVKAHGDALVKRLEWVFSQMGERRTRDFVGLLGEFMTYLSICDPQEERPTAEQVQVAFERNRRLHDRMVEMARAGGHDCMPGGPPHCWFAQGATAETEQDGSSAR</sequence>
<dbReference type="GO" id="GO:0006950">
    <property type="term" value="P:response to stress"/>
    <property type="evidence" value="ECO:0007669"/>
    <property type="project" value="TreeGrafter"/>
</dbReference>
<dbReference type="InterPro" id="IPR036388">
    <property type="entry name" value="WH-like_DNA-bd_sf"/>
</dbReference>
<dbReference type="Pfam" id="PF01047">
    <property type="entry name" value="MarR"/>
    <property type="match status" value="1"/>
</dbReference>
<dbReference type="SMART" id="SM00347">
    <property type="entry name" value="HTH_MARR"/>
    <property type="match status" value="1"/>
</dbReference>
<comment type="caution">
    <text evidence="2">The sequence shown here is derived from an EMBL/GenBank/DDBJ whole genome shotgun (WGS) entry which is preliminary data.</text>
</comment>
<dbReference type="Proteomes" id="UP000028995">
    <property type="component" value="Unassembled WGS sequence"/>
</dbReference>
<keyword evidence="3" id="KW-1185">Reference proteome</keyword>
<proteinExistence type="predicted"/>
<dbReference type="InterPro" id="IPR036390">
    <property type="entry name" value="WH_DNA-bd_sf"/>
</dbReference>
<protein>
    <submittedName>
        <fullName evidence="2">MarR-type transcriptional regulator</fullName>
    </submittedName>
</protein>
<gene>
    <name evidence="2" type="ORF">BCHO_0201</name>
</gene>
<name>A0A087AH68_9BIFI</name>
<dbReference type="InterPro" id="IPR039422">
    <property type="entry name" value="MarR/SlyA-like"/>
</dbReference>
<organism evidence="2 3">
    <name type="scientific">Bifidobacterium choerinum</name>
    <dbReference type="NCBI Taxonomy" id="35760"/>
    <lineage>
        <taxon>Bacteria</taxon>
        <taxon>Bacillati</taxon>
        <taxon>Actinomycetota</taxon>
        <taxon>Actinomycetes</taxon>
        <taxon>Bifidobacteriales</taxon>
        <taxon>Bifidobacteriaceae</taxon>
        <taxon>Bifidobacterium</taxon>
    </lineage>
</organism>
<feature type="domain" description="HTH marR-type" evidence="1">
    <location>
        <begin position="1"/>
        <end position="134"/>
    </location>
</feature>
<dbReference type="Gene3D" id="1.10.10.10">
    <property type="entry name" value="Winged helix-like DNA-binding domain superfamily/Winged helix DNA-binding domain"/>
    <property type="match status" value="1"/>
</dbReference>
<dbReference type="STRING" id="35760.BCHO_0201"/>
<dbReference type="GO" id="GO:0003700">
    <property type="term" value="F:DNA-binding transcription factor activity"/>
    <property type="evidence" value="ECO:0007669"/>
    <property type="project" value="InterPro"/>
</dbReference>
<dbReference type="InterPro" id="IPR000835">
    <property type="entry name" value="HTH_MarR-typ"/>
</dbReference>
<dbReference type="PRINTS" id="PR00598">
    <property type="entry name" value="HTHMARR"/>
</dbReference>
<dbReference type="EMBL" id="JGYU01000002">
    <property type="protein sequence ID" value="KFI58118.1"/>
    <property type="molecule type" value="Genomic_DNA"/>
</dbReference>
<dbReference type="RefSeq" id="WP_024541451.1">
    <property type="nucleotide sequence ID" value="NZ_JGYU01000002.1"/>
</dbReference>
<dbReference type="SUPFAM" id="SSF46785">
    <property type="entry name" value="Winged helix' DNA-binding domain"/>
    <property type="match status" value="1"/>
</dbReference>
<dbReference type="OrthoDB" id="3237509at2"/>
<reference evidence="2 3" key="1">
    <citation type="submission" date="2014-03" db="EMBL/GenBank/DDBJ databases">
        <title>Genomics of Bifidobacteria.</title>
        <authorList>
            <person name="Ventura M."/>
            <person name="Milani C."/>
            <person name="Lugli G.A."/>
        </authorList>
    </citation>
    <scope>NUCLEOTIDE SEQUENCE [LARGE SCALE GENOMIC DNA]</scope>
    <source>
        <strain evidence="2 3">LMG 10510</strain>
    </source>
</reference>
<dbReference type="PANTHER" id="PTHR33164">
    <property type="entry name" value="TRANSCRIPTIONAL REGULATOR, MARR FAMILY"/>
    <property type="match status" value="1"/>
</dbReference>